<gene>
    <name evidence="1" type="ORF">BBC0178_004780</name>
</gene>
<reference evidence="1 2" key="1">
    <citation type="submission" date="2016-11" db="EMBL/GenBank/DDBJ databases">
        <title>Comparative genomics of Bartonella apis.</title>
        <authorList>
            <person name="Engel P."/>
        </authorList>
    </citation>
    <scope>NUCLEOTIDE SEQUENCE [LARGE SCALE GENOMIC DNA]</scope>
    <source>
        <strain evidence="1 2">BBC0178</strain>
    </source>
</reference>
<dbReference type="AlphaFoldDB" id="A0A1U9M9I6"/>
<dbReference type="KEGG" id="bapa:BBC0178_004780"/>
<dbReference type="EMBL" id="CP015820">
    <property type="protein sequence ID" value="AQT41976.1"/>
    <property type="molecule type" value="Genomic_DNA"/>
</dbReference>
<evidence type="ECO:0000313" key="1">
    <source>
        <dbReference type="EMBL" id="AQT41976.1"/>
    </source>
</evidence>
<dbReference type="Proteomes" id="UP000189660">
    <property type="component" value="Chromosome"/>
</dbReference>
<proteinExistence type="predicted"/>
<protein>
    <submittedName>
        <fullName evidence="1">Uncharacterized protein</fullName>
    </submittedName>
</protein>
<accession>A0A1U9M9I6</accession>
<evidence type="ECO:0000313" key="2">
    <source>
        <dbReference type="Proteomes" id="UP000189660"/>
    </source>
</evidence>
<organism evidence="1 2">
    <name type="scientific">Bartonella apihabitans</name>
    <dbReference type="NCBI Taxonomy" id="2750929"/>
    <lineage>
        <taxon>Bacteria</taxon>
        <taxon>Pseudomonadati</taxon>
        <taxon>Pseudomonadota</taxon>
        <taxon>Alphaproteobacteria</taxon>
        <taxon>Hyphomicrobiales</taxon>
        <taxon>Bartonellaceae</taxon>
        <taxon>Bartonella</taxon>
    </lineage>
</organism>
<keyword evidence="2" id="KW-1185">Reference proteome</keyword>
<sequence length="82" mass="9188">MKSKWKKKSQQKTKSVKNFGKECHRIFQAETAMIAEIITSSVPFLAAKILATFHSAVCRFIRLPLFSCLYSATLSDENGFAG</sequence>
<name>A0A1U9M9I6_9HYPH</name>